<gene>
    <name evidence="8" type="ORF">HPP92_025179</name>
</gene>
<evidence type="ECO:0000256" key="7">
    <source>
        <dbReference type="SAM" id="SignalP"/>
    </source>
</evidence>
<evidence type="ECO:0000313" key="8">
    <source>
        <dbReference type="EMBL" id="KAG0452515.1"/>
    </source>
</evidence>
<dbReference type="GO" id="GO:0020037">
    <property type="term" value="F:heme binding"/>
    <property type="evidence" value="ECO:0007669"/>
    <property type="project" value="InterPro"/>
</dbReference>
<name>A0A835U946_VANPL</name>
<dbReference type="SUPFAM" id="SSF48264">
    <property type="entry name" value="Cytochrome P450"/>
    <property type="match status" value="1"/>
</dbReference>
<evidence type="ECO:0000256" key="2">
    <source>
        <dbReference type="ARBA" id="ARBA00022723"/>
    </source>
</evidence>
<evidence type="ECO:0000256" key="6">
    <source>
        <dbReference type="SAM" id="Phobius"/>
    </source>
</evidence>
<keyword evidence="5" id="KW-0503">Monooxygenase</keyword>
<dbReference type="OrthoDB" id="660486at2759"/>
<dbReference type="Proteomes" id="UP000636800">
    <property type="component" value="Unassembled WGS sequence"/>
</dbReference>
<dbReference type="CDD" id="cd11072">
    <property type="entry name" value="CYP71-like"/>
    <property type="match status" value="1"/>
</dbReference>
<evidence type="ECO:0008006" key="10">
    <source>
        <dbReference type="Google" id="ProtNLM"/>
    </source>
</evidence>
<dbReference type="InterPro" id="IPR036396">
    <property type="entry name" value="Cyt_P450_sf"/>
</dbReference>
<dbReference type="EMBL" id="JADCNL010000014">
    <property type="protein sequence ID" value="KAG0452515.1"/>
    <property type="molecule type" value="Genomic_DNA"/>
</dbReference>
<evidence type="ECO:0000256" key="5">
    <source>
        <dbReference type="RuleBase" id="RU000461"/>
    </source>
</evidence>
<dbReference type="InterPro" id="IPR001128">
    <property type="entry name" value="Cyt_P450"/>
</dbReference>
<keyword evidence="3 4" id="KW-0408">Iron</keyword>
<dbReference type="GO" id="GO:0004497">
    <property type="term" value="F:monooxygenase activity"/>
    <property type="evidence" value="ECO:0007669"/>
    <property type="project" value="UniProtKB-KW"/>
</dbReference>
<organism evidence="8 9">
    <name type="scientific">Vanilla planifolia</name>
    <name type="common">Vanilla</name>
    <dbReference type="NCBI Taxonomy" id="51239"/>
    <lineage>
        <taxon>Eukaryota</taxon>
        <taxon>Viridiplantae</taxon>
        <taxon>Streptophyta</taxon>
        <taxon>Embryophyta</taxon>
        <taxon>Tracheophyta</taxon>
        <taxon>Spermatophyta</taxon>
        <taxon>Magnoliopsida</taxon>
        <taxon>Liliopsida</taxon>
        <taxon>Asparagales</taxon>
        <taxon>Orchidaceae</taxon>
        <taxon>Vanilloideae</taxon>
        <taxon>Vanilleae</taxon>
        <taxon>Vanilla</taxon>
    </lineage>
</organism>
<feature type="chain" id="PRO_5032510206" description="Cytochrome P450" evidence="7">
    <location>
        <begin position="24"/>
        <end position="500"/>
    </location>
</feature>
<dbReference type="PROSITE" id="PS00086">
    <property type="entry name" value="CYTOCHROME_P450"/>
    <property type="match status" value="1"/>
</dbReference>
<dbReference type="InterPro" id="IPR002401">
    <property type="entry name" value="Cyt_P450_E_grp-I"/>
</dbReference>
<dbReference type="PRINTS" id="PR00385">
    <property type="entry name" value="P450"/>
</dbReference>
<dbReference type="PANTHER" id="PTHR47955">
    <property type="entry name" value="CYTOCHROME P450 FAMILY 71 PROTEIN"/>
    <property type="match status" value="1"/>
</dbReference>
<protein>
    <recommendedName>
        <fullName evidence="10">Cytochrome P450</fullName>
    </recommendedName>
</protein>
<evidence type="ECO:0000313" key="9">
    <source>
        <dbReference type="Proteomes" id="UP000636800"/>
    </source>
</evidence>
<feature type="binding site" description="axial binding residue" evidence="4">
    <location>
        <position position="440"/>
    </location>
    <ligand>
        <name>heme</name>
        <dbReference type="ChEBI" id="CHEBI:30413"/>
    </ligand>
    <ligandPart>
        <name>Fe</name>
        <dbReference type="ChEBI" id="CHEBI:18248"/>
    </ligandPart>
</feature>
<comment type="cofactor">
    <cofactor evidence="4">
        <name>heme</name>
        <dbReference type="ChEBI" id="CHEBI:30413"/>
    </cofactor>
</comment>
<evidence type="ECO:0000256" key="4">
    <source>
        <dbReference type="PIRSR" id="PIRSR602401-1"/>
    </source>
</evidence>
<keyword evidence="9" id="KW-1185">Reference proteome</keyword>
<sequence length="500" mass="56954">MPIFLAGVLLASLCFFFWRRRKGGTNSKENIPISSPPKLPFIGNLHQLGSIPHRALYKLAVKHGPLMLLHLGSFPTVVVSSSKLAEEFMRNHDHCFASRPRLKAPKFMLYGCKDLAFAPYGEYWRQLRKLCVSHLLSSKMVQSFAPLRAHEVSLLLKKFSAAASENGAVSVTEALNSFTNAVLCRAVFGNSMKDEMSKLFPELVRLGSRLMSELYIEDYFPALGWLDVLFGLEGKLKRYSQKWDGLLETMLDERTISTGEGRDRAVNFVDTLLELQKDPTSSKLALAREHIKAILLIMIGAGIDTSFVILDWTMAELMCKPNIMRKVQEEIREIVKGEELVKEEHLSKTQYLKAIIKEVLRLHPPAPLLLPRESMLDCQIHNYEIPKNTRIIINAWAISRDSENWEFPEEFKPERFINCDVDYKGNNFEYIPFGAGRRICPGMQFATTTIELALANLLCFFDWKFPDGIRKEDMDMTESIGITCSRKKCLELVPIVVKLN</sequence>
<keyword evidence="5" id="KW-0560">Oxidoreductase</keyword>
<dbReference type="FunFam" id="1.10.630.10:FF:000011">
    <property type="entry name" value="Cytochrome P450 83B1"/>
    <property type="match status" value="1"/>
</dbReference>
<feature type="transmembrane region" description="Helical" evidence="6">
    <location>
        <begin position="293"/>
        <end position="315"/>
    </location>
</feature>
<dbReference type="PRINTS" id="PR00463">
    <property type="entry name" value="EP450I"/>
</dbReference>
<keyword evidence="4 5" id="KW-0349">Heme</keyword>
<dbReference type="PANTHER" id="PTHR47955:SF14">
    <property type="entry name" value="OS01G0543600 PROTEIN"/>
    <property type="match status" value="1"/>
</dbReference>
<proteinExistence type="inferred from homology"/>
<keyword evidence="2 4" id="KW-0479">Metal-binding</keyword>
<evidence type="ECO:0000256" key="1">
    <source>
        <dbReference type="ARBA" id="ARBA00010617"/>
    </source>
</evidence>
<dbReference type="Pfam" id="PF00067">
    <property type="entry name" value="p450"/>
    <property type="match status" value="1"/>
</dbReference>
<keyword evidence="6" id="KW-0472">Membrane</keyword>
<dbReference type="InterPro" id="IPR017972">
    <property type="entry name" value="Cyt_P450_CS"/>
</dbReference>
<keyword evidence="6" id="KW-0812">Transmembrane</keyword>
<dbReference type="AlphaFoldDB" id="A0A835U946"/>
<evidence type="ECO:0000256" key="3">
    <source>
        <dbReference type="ARBA" id="ARBA00023004"/>
    </source>
</evidence>
<accession>A0A835U946</accession>
<comment type="similarity">
    <text evidence="1 5">Belongs to the cytochrome P450 family.</text>
</comment>
<dbReference type="GO" id="GO:0016705">
    <property type="term" value="F:oxidoreductase activity, acting on paired donors, with incorporation or reduction of molecular oxygen"/>
    <property type="evidence" value="ECO:0007669"/>
    <property type="project" value="InterPro"/>
</dbReference>
<keyword evidence="6" id="KW-1133">Transmembrane helix</keyword>
<feature type="signal peptide" evidence="7">
    <location>
        <begin position="1"/>
        <end position="23"/>
    </location>
</feature>
<reference evidence="8 9" key="1">
    <citation type="journal article" date="2020" name="Nat. Food">
        <title>A phased Vanilla planifolia genome enables genetic improvement of flavour and production.</title>
        <authorList>
            <person name="Hasing T."/>
            <person name="Tang H."/>
            <person name="Brym M."/>
            <person name="Khazi F."/>
            <person name="Huang T."/>
            <person name="Chambers A.H."/>
        </authorList>
    </citation>
    <scope>NUCLEOTIDE SEQUENCE [LARGE SCALE GENOMIC DNA]</scope>
    <source>
        <tissue evidence="8">Leaf</tissue>
    </source>
</reference>
<dbReference type="Gene3D" id="1.10.630.10">
    <property type="entry name" value="Cytochrome P450"/>
    <property type="match status" value="1"/>
</dbReference>
<comment type="caution">
    <text evidence="8">The sequence shown here is derived from an EMBL/GenBank/DDBJ whole genome shotgun (WGS) entry which is preliminary data.</text>
</comment>
<keyword evidence="7" id="KW-0732">Signal</keyword>
<dbReference type="GO" id="GO:0005506">
    <property type="term" value="F:iron ion binding"/>
    <property type="evidence" value="ECO:0007669"/>
    <property type="project" value="InterPro"/>
</dbReference>